<proteinExistence type="predicted"/>
<accession>A0A4E9DYD0</accession>
<dbReference type="AlphaFoldDB" id="A0A4E9DYD0"/>
<dbReference type="PANTHER" id="PTHR22935:SF97">
    <property type="entry name" value="BETA-LACTAMASE-RELATED DOMAIN-CONTAINING PROTEIN"/>
    <property type="match status" value="1"/>
</dbReference>
<dbReference type="InterPro" id="IPR012338">
    <property type="entry name" value="Beta-lactam/transpept-like"/>
</dbReference>
<organism evidence="3">
    <name type="scientific">Gibberella zeae</name>
    <name type="common">Wheat head blight fungus</name>
    <name type="synonym">Fusarium graminearum</name>
    <dbReference type="NCBI Taxonomy" id="5518"/>
    <lineage>
        <taxon>Eukaryota</taxon>
        <taxon>Fungi</taxon>
        <taxon>Dikarya</taxon>
        <taxon>Ascomycota</taxon>
        <taxon>Pezizomycotina</taxon>
        <taxon>Sordariomycetes</taxon>
        <taxon>Hypocreomycetidae</taxon>
        <taxon>Hypocreales</taxon>
        <taxon>Nectriaceae</taxon>
        <taxon>Fusarium</taxon>
    </lineage>
</organism>
<name>A0A4E9DYD0_GIBZA</name>
<dbReference type="SUPFAM" id="SSF56601">
    <property type="entry name" value="beta-lactamase/transpeptidase-like"/>
    <property type="match status" value="1"/>
</dbReference>
<sequence>MMKTFSFSLLCLGLVHNGLGRPTEECPILGPVLPSGFDLSKFEVIQEAKSSFPAIIESLLSSGAINETHTSFAINVFSTATNESLYSYYHAAEALDDTLSTGKLDDDTIFRVGSVSKLYTAYALLANSGFDIVNLPVTMILPELAGNNRSEPIEKIIWEDVTIGALLSHQAGSGGAREFSMDFMVARRTDDIAALEIAICANDTLPGCGFEDFLTYMKEKKRPVVLPYQVPVYSDGGFAMLGGVLQRLTGLSYNDALKKLLGEPLGLNSSTSIEPKGKDRNVLAIPGPPEVSSWGQDKQVIAGTGGVYSSGSDLRKIGLSILNNEILTPVDTRRWMKPHGNTASLTSSVGAPWEINRLTLPVSPKSNRTRISDLYTKLGGNAGYAAVIALSPDHGIGFSVLTAGVGAVGARIPLRNAVGTVFITAAELAGWENAKKTYPGTFVDKTRNGSNLTITVDEGQPGLGLESFFINGSEWRANLTAPASDPIYGDDIIVRLYPMGAKSVSGSTQLISYRAVPQLKPIGPRSAVEGGEGLFDDGCTSWQEVGFWGDGDDFTFKVVDGEVVSVTNLALVDLQRAEYTRVPGEKE</sequence>
<dbReference type="EMBL" id="CAAKMV010000147">
    <property type="protein sequence ID" value="VIO60767.1"/>
    <property type="molecule type" value="Genomic_DNA"/>
</dbReference>
<feature type="domain" description="Beta-lactamase-related" evidence="1">
    <location>
        <begin position="99"/>
        <end position="407"/>
    </location>
</feature>
<evidence type="ECO:0000259" key="1">
    <source>
        <dbReference type="Pfam" id="PF00144"/>
    </source>
</evidence>
<protein>
    <submittedName>
        <fullName evidence="3">Uncharacterized protein</fullName>
    </submittedName>
</protein>
<dbReference type="Pfam" id="PF26335">
    <property type="entry name" value="ARB_00930_C"/>
    <property type="match status" value="1"/>
</dbReference>
<evidence type="ECO:0000313" key="3">
    <source>
        <dbReference type="EMBL" id="VIO60767.1"/>
    </source>
</evidence>
<dbReference type="InterPro" id="IPR058664">
    <property type="entry name" value="ARB_00930-like_C"/>
</dbReference>
<feature type="domain" description="Beta-lactamase-like ARB-00930-like C-terminal" evidence="2">
    <location>
        <begin position="431"/>
        <end position="571"/>
    </location>
</feature>
<evidence type="ECO:0000259" key="2">
    <source>
        <dbReference type="Pfam" id="PF26335"/>
    </source>
</evidence>
<dbReference type="InterPro" id="IPR051478">
    <property type="entry name" value="Beta-lactamase-like_AB/R"/>
</dbReference>
<dbReference type="Pfam" id="PF00144">
    <property type="entry name" value="Beta-lactamase"/>
    <property type="match status" value="1"/>
</dbReference>
<reference evidence="3" key="1">
    <citation type="submission" date="2019-04" db="EMBL/GenBank/DDBJ databases">
        <authorList>
            <person name="Melise S."/>
            <person name="Noan J."/>
            <person name="Okalmin O."/>
        </authorList>
    </citation>
    <scope>NUCLEOTIDE SEQUENCE</scope>
    <source>
        <strain evidence="3">FN9</strain>
    </source>
</reference>
<dbReference type="PANTHER" id="PTHR22935">
    <property type="entry name" value="PENICILLIN-BINDING PROTEIN"/>
    <property type="match status" value="1"/>
</dbReference>
<dbReference type="Gene3D" id="3.40.710.10">
    <property type="entry name" value="DD-peptidase/beta-lactamase superfamily"/>
    <property type="match status" value="1"/>
</dbReference>
<dbReference type="InterPro" id="IPR001466">
    <property type="entry name" value="Beta-lactam-related"/>
</dbReference>
<gene>
    <name evidence="3" type="ORF">FUG_LOCUS413310</name>
</gene>